<evidence type="ECO:0000256" key="2">
    <source>
        <dbReference type="ARBA" id="ARBA00022490"/>
    </source>
</evidence>
<feature type="active site" evidence="9">
    <location>
        <position position="269"/>
    </location>
</feature>
<evidence type="ECO:0000313" key="13">
    <source>
        <dbReference type="Proteomes" id="UP001568358"/>
    </source>
</evidence>
<dbReference type="InterPro" id="IPR044068">
    <property type="entry name" value="CB"/>
</dbReference>
<feature type="domain" description="Core-binding (CB)" evidence="11">
    <location>
        <begin position="12"/>
        <end position="100"/>
    </location>
</feature>
<keyword evidence="5 9" id="KW-0229">DNA integration</keyword>
<evidence type="ECO:0000256" key="8">
    <source>
        <dbReference type="ARBA" id="ARBA00023306"/>
    </source>
</evidence>
<dbReference type="InterPro" id="IPR010998">
    <property type="entry name" value="Integrase_recombinase_N"/>
</dbReference>
<evidence type="ECO:0000256" key="9">
    <source>
        <dbReference type="HAMAP-Rule" id="MF_01808"/>
    </source>
</evidence>
<keyword evidence="8 9" id="KW-0131">Cell cycle</keyword>
<comment type="similarity">
    <text evidence="9">Belongs to the 'phage' integrase family. XerC subfamily.</text>
</comment>
<dbReference type="InterPro" id="IPR002104">
    <property type="entry name" value="Integrase_catalytic"/>
</dbReference>
<keyword evidence="2 9" id="KW-0963">Cytoplasm</keyword>
<organism evidence="12 13">
    <name type="scientific">Halodesulfovibrio aestuarii</name>
    <dbReference type="NCBI Taxonomy" id="126333"/>
    <lineage>
        <taxon>Bacteria</taxon>
        <taxon>Pseudomonadati</taxon>
        <taxon>Thermodesulfobacteriota</taxon>
        <taxon>Desulfovibrionia</taxon>
        <taxon>Desulfovibrionales</taxon>
        <taxon>Desulfovibrionaceae</taxon>
        <taxon>Halodesulfovibrio</taxon>
    </lineage>
</organism>
<dbReference type="Pfam" id="PF00589">
    <property type="entry name" value="Phage_integrase"/>
    <property type="match status" value="1"/>
</dbReference>
<dbReference type="EMBL" id="JBFSOO010000003">
    <property type="protein sequence ID" value="MEZ6852861.1"/>
    <property type="molecule type" value="Genomic_DNA"/>
</dbReference>
<feature type="active site" description="O-(3'-phospho-DNA)-tyrosine intermediate" evidence="9">
    <location>
        <position position="301"/>
    </location>
</feature>
<dbReference type="SUPFAM" id="SSF56349">
    <property type="entry name" value="DNA breaking-rejoining enzymes"/>
    <property type="match status" value="1"/>
</dbReference>
<evidence type="ECO:0000256" key="1">
    <source>
        <dbReference type="ARBA" id="ARBA00004496"/>
    </source>
</evidence>
<reference evidence="12 13" key="1">
    <citation type="submission" date="2024-07" db="EMBL/GenBank/DDBJ databases">
        <title>Active virus-host system and metabolic interactions in a Lokiarchaeon culture.</title>
        <authorList>
            <person name="Ponce Toledo R.I."/>
            <person name="Rodrigues Oliveira T."/>
            <person name="Schleper C."/>
        </authorList>
    </citation>
    <scope>NUCLEOTIDE SEQUENCE [LARGE SCALE GENOMIC DNA]</scope>
    <source>
        <strain evidence="12 13">B35</strain>
    </source>
</reference>
<feature type="active site" evidence="9">
    <location>
        <position position="196"/>
    </location>
</feature>
<evidence type="ECO:0000256" key="5">
    <source>
        <dbReference type="ARBA" id="ARBA00022908"/>
    </source>
</evidence>
<feature type="active site" evidence="9">
    <location>
        <position position="172"/>
    </location>
</feature>
<name>A0ABV4JQ34_9BACT</name>
<keyword evidence="4 9" id="KW-0159">Chromosome partition</keyword>
<dbReference type="CDD" id="cd00798">
    <property type="entry name" value="INT_XerDC_C"/>
    <property type="match status" value="1"/>
</dbReference>
<dbReference type="PROSITE" id="PS51898">
    <property type="entry name" value="TYR_RECOMBINASE"/>
    <property type="match status" value="1"/>
</dbReference>
<dbReference type="Pfam" id="PF02899">
    <property type="entry name" value="Phage_int_SAM_1"/>
    <property type="match status" value="1"/>
</dbReference>
<dbReference type="HAMAP" id="MF_01808">
    <property type="entry name" value="Recomb_XerC_XerD"/>
    <property type="match status" value="1"/>
</dbReference>
<dbReference type="Gene3D" id="1.10.443.10">
    <property type="entry name" value="Intergrase catalytic core"/>
    <property type="match status" value="1"/>
</dbReference>
<proteinExistence type="inferred from homology"/>
<dbReference type="NCBIfam" id="NF001399">
    <property type="entry name" value="PRK00283.1"/>
    <property type="match status" value="1"/>
</dbReference>
<keyword evidence="7 9" id="KW-0233">DNA recombination</keyword>
<evidence type="ECO:0000313" key="12">
    <source>
        <dbReference type="EMBL" id="MEZ6852861.1"/>
    </source>
</evidence>
<evidence type="ECO:0000256" key="3">
    <source>
        <dbReference type="ARBA" id="ARBA00022618"/>
    </source>
</evidence>
<comment type="subcellular location">
    <subcellularLocation>
        <location evidence="1 9">Cytoplasm</location>
    </subcellularLocation>
</comment>
<evidence type="ECO:0000259" key="10">
    <source>
        <dbReference type="PROSITE" id="PS51898"/>
    </source>
</evidence>
<feature type="domain" description="Tyr recombinase" evidence="10">
    <location>
        <begin position="121"/>
        <end position="314"/>
    </location>
</feature>
<dbReference type="Gene3D" id="1.10.150.130">
    <property type="match status" value="1"/>
</dbReference>
<dbReference type="PANTHER" id="PTHR30349:SF81">
    <property type="entry name" value="TYROSINE RECOMBINASE XERC"/>
    <property type="match status" value="1"/>
</dbReference>
<keyword evidence="13" id="KW-1185">Reference proteome</keyword>
<dbReference type="PROSITE" id="PS51900">
    <property type="entry name" value="CB"/>
    <property type="match status" value="1"/>
</dbReference>
<evidence type="ECO:0000259" key="11">
    <source>
        <dbReference type="PROSITE" id="PS51900"/>
    </source>
</evidence>
<comment type="caution">
    <text evidence="12">The sequence shown here is derived from an EMBL/GenBank/DDBJ whole genome shotgun (WGS) entry which is preliminary data.</text>
</comment>
<evidence type="ECO:0000256" key="6">
    <source>
        <dbReference type="ARBA" id="ARBA00023125"/>
    </source>
</evidence>
<evidence type="ECO:0000256" key="4">
    <source>
        <dbReference type="ARBA" id="ARBA00022829"/>
    </source>
</evidence>
<dbReference type="InterPro" id="IPR013762">
    <property type="entry name" value="Integrase-like_cat_sf"/>
</dbReference>
<gene>
    <name evidence="9" type="primary">xerC</name>
    <name evidence="12" type="ORF">AB2Z07_04820</name>
</gene>
<dbReference type="InterPro" id="IPR004107">
    <property type="entry name" value="Integrase_SAM-like_N"/>
</dbReference>
<dbReference type="PANTHER" id="PTHR30349">
    <property type="entry name" value="PHAGE INTEGRASE-RELATED"/>
    <property type="match status" value="1"/>
</dbReference>
<dbReference type="RefSeq" id="WP_371150086.1">
    <property type="nucleotide sequence ID" value="NZ_JBFSOO010000003.1"/>
</dbReference>
<sequence>MFADDTFDGELPELPDMAEMYIGHLSIEKGYSGATVEAYARDLYQFETYLHRTQNTLDTPEKVKREHIRGFLAELHRVQIGKTSMGRKLSALRGFFKYMAKRKLIQNIPTDGVRNPKAPQKHPTALNVDQTFEVLNKRKQLKAESTRKRAYGKEQLLRDLALAELLYGSGLRISEALRLNLHDINTNSGIVRVTGKGEKERVVPLSDTAKEAITAWTSVRNKLDSTGQEPALFLGARGGRLNRRQAVRIIEDLCKRVGLPQAVSPHSLRHSFATHLLEAGADMRSVQELLGHARLTTTQRYTHLTIAKLVEVYDKAHPGEKKE</sequence>
<dbReference type="InterPro" id="IPR050090">
    <property type="entry name" value="Tyrosine_recombinase_XerCD"/>
</dbReference>
<comment type="function">
    <text evidence="9">Site-specific tyrosine recombinase, which acts by catalyzing the cutting and rejoining of the recombining DNA molecules. The XerC-XerD complex is essential to convert dimers of the bacterial chromosome into monomers to permit their segregation at cell division. It also contributes to the segregational stability of plasmids.</text>
</comment>
<keyword evidence="3 9" id="KW-0132">Cell division</keyword>
<feature type="active site" evidence="9">
    <location>
        <position position="266"/>
    </location>
</feature>
<accession>A0ABV4JQ34</accession>
<protein>
    <recommendedName>
        <fullName evidence="9">Tyrosine recombinase XerC</fullName>
    </recommendedName>
</protein>
<dbReference type="Proteomes" id="UP001568358">
    <property type="component" value="Unassembled WGS sequence"/>
</dbReference>
<evidence type="ECO:0000256" key="7">
    <source>
        <dbReference type="ARBA" id="ARBA00023172"/>
    </source>
</evidence>
<dbReference type="InterPro" id="IPR023009">
    <property type="entry name" value="Tyrosine_recombinase_XerC/XerD"/>
</dbReference>
<keyword evidence="6 9" id="KW-0238">DNA-binding</keyword>
<dbReference type="InterPro" id="IPR011010">
    <property type="entry name" value="DNA_brk_join_enz"/>
</dbReference>
<comment type="subunit">
    <text evidence="9">Forms a cyclic heterotetrameric complex composed of two molecules of XerC and two molecules of XerD.</text>
</comment>
<feature type="active site" evidence="9">
    <location>
        <position position="292"/>
    </location>
</feature>